<accession>H4GJQ3</accession>
<comment type="similarity">
    <text evidence="1">Belongs to the transferase hexapeptide repeat family.</text>
</comment>
<gene>
    <name evidence="4" type="ORF">PS3_8382</name>
</gene>
<dbReference type="PANTHER" id="PTHR23416">
    <property type="entry name" value="SIALIC ACID SYNTHASE-RELATED"/>
    <property type="match status" value="1"/>
</dbReference>
<evidence type="ECO:0000256" key="2">
    <source>
        <dbReference type="ARBA" id="ARBA00022679"/>
    </source>
</evidence>
<evidence type="ECO:0000313" key="5">
    <source>
        <dbReference type="Proteomes" id="UP000004567"/>
    </source>
</evidence>
<dbReference type="PROSITE" id="PS00101">
    <property type="entry name" value="HEXAPEP_TRANSFERASES"/>
    <property type="match status" value="1"/>
</dbReference>
<proteinExistence type="inferred from homology"/>
<comment type="caution">
    <text evidence="4">The sequence shown here is derived from an EMBL/GenBank/DDBJ whole genome shotgun (WGS) entry which is preliminary data.</text>
</comment>
<dbReference type="GO" id="GO:0008374">
    <property type="term" value="F:O-acyltransferase activity"/>
    <property type="evidence" value="ECO:0007669"/>
    <property type="project" value="TreeGrafter"/>
</dbReference>
<dbReference type="InterPro" id="IPR011004">
    <property type="entry name" value="Trimer_LpxA-like_sf"/>
</dbReference>
<dbReference type="InterPro" id="IPR001451">
    <property type="entry name" value="Hexapep"/>
</dbReference>
<name>H4GJQ3_9LACO</name>
<dbReference type="Proteomes" id="UP000004567">
    <property type="component" value="Unassembled WGS sequence"/>
</dbReference>
<evidence type="ECO:0000256" key="3">
    <source>
        <dbReference type="ARBA" id="ARBA00022737"/>
    </source>
</evidence>
<dbReference type="RefSeq" id="WP_007122286.1">
    <property type="nucleotide sequence ID" value="NZ_AICN01000047.1"/>
</dbReference>
<dbReference type="PATRIC" id="fig|1144300.3.peg.1049"/>
<dbReference type="EMBL" id="AICN01000047">
    <property type="protein sequence ID" value="EHS86203.1"/>
    <property type="molecule type" value="Genomic_DNA"/>
</dbReference>
<dbReference type="SUPFAM" id="SSF51161">
    <property type="entry name" value="Trimeric LpxA-like enzymes"/>
    <property type="match status" value="1"/>
</dbReference>
<protein>
    <submittedName>
        <fullName evidence="4">Putative galactoside O-acetyltransferase</fullName>
    </submittedName>
</protein>
<evidence type="ECO:0000256" key="1">
    <source>
        <dbReference type="ARBA" id="ARBA00007274"/>
    </source>
</evidence>
<sequence length="171" mass="18285">MRLSAEQESRIQANIRAIQKLNNSSLSDAEIRQNLSAIIQSPIDETNTIRLPLFVDSGVNIHFGKHDFINVGVTLVDLGGIYFGDQVLVAPQARILTVNHPFLDPQIRQAGDLELHAVHLKDNCWIGAGATILPGVTVGTNAIVAAGAVVSHDVPDNAVVAGLPAKVIKYV</sequence>
<dbReference type="STRING" id="1144300.PS3_8382"/>
<organism evidence="4 5">
    <name type="scientific">Limosilactobacillus gastricus PS3</name>
    <dbReference type="NCBI Taxonomy" id="1144300"/>
    <lineage>
        <taxon>Bacteria</taxon>
        <taxon>Bacillati</taxon>
        <taxon>Bacillota</taxon>
        <taxon>Bacilli</taxon>
        <taxon>Lactobacillales</taxon>
        <taxon>Lactobacillaceae</taxon>
        <taxon>Limosilactobacillus</taxon>
    </lineage>
</organism>
<reference evidence="4 5" key="1">
    <citation type="journal article" date="2013" name="Genome Announc.">
        <title>Genome Sequence of Lactobacillus gastricus PS3, a Strain Isolated from Human Milk.</title>
        <authorList>
            <person name="Martin V."/>
            <person name="Cardenas N."/>
            <person name="Jimenez E."/>
            <person name="Maldonado A."/>
            <person name="Rodriguez J.M."/>
            <person name="Fernandez L."/>
        </authorList>
    </citation>
    <scope>NUCLEOTIDE SEQUENCE [LARGE SCALE GENOMIC DNA]</scope>
    <source>
        <strain evidence="4 5">PS3</strain>
    </source>
</reference>
<keyword evidence="2 4" id="KW-0808">Transferase</keyword>
<dbReference type="OrthoDB" id="9812571at2"/>
<evidence type="ECO:0000313" key="4">
    <source>
        <dbReference type="EMBL" id="EHS86203.1"/>
    </source>
</evidence>
<dbReference type="Pfam" id="PF00132">
    <property type="entry name" value="Hexapep"/>
    <property type="match status" value="1"/>
</dbReference>
<dbReference type="Gene3D" id="2.160.10.10">
    <property type="entry name" value="Hexapeptide repeat proteins"/>
    <property type="match status" value="1"/>
</dbReference>
<dbReference type="InterPro" id="IPR018357">
    <property type="entry name" value="Hexapep_transf_CS"/>
</dbReference>
<dbReference type="InterPro" id="IPR051159">
    <property type="entry name" value="Hexapeptide_acetyltransf"/>
</dbReference>
<keyword evidence="3" id="KW-0677">Repeat</keyword>
<dbReference type="PANTHER" id="PTHR23416:SF23">
    <property type="entry name" value="ACETYLTRANSFERASE C18B11.09C-RELATED"/>
    <property type="match status" value="1"/>
</dbReference>
<dbReference type="AlphaFoldDB" id="H4GJQ3"/>